<keyword evidence="1" id="KW-0472">Membrane</keyword>
<accession>A0A372ENZ7</accession>
<evidence type="ECO:0008006" key="4">
    <source>
        <dbReference type="Google" id="ProtNLM"/>
    </source>
</evidence>
<sequence>MGRRWMWVGWPSFLMAGVLEMLVFAVVDPGELHWQGVALDWSRPAVYTVAFFVFWAVTAVACSLSLWLALPPQDALRSRSAD</sequence>
<proteinExistence type="predicted"/>
<organism evidence="2 3">
    <name type="scientific">Hydrogenophaga borbori</name>
    <dbReference type="NCBI Taxonomy" id="2294117"/>
    <lineage>
        <taxon>Bacteria</taxon>
        <taxon>Pseudomonadati</taxon>
        <taxon>Pseudomonadota</taxon>
        <taxon>Betaproteobacteria</taxon>
        <taxon>Burkholderiales</taxon>
        <taxon>Comamonadaceae</taxon>
        <taxon>Hydrogenophaga</taxon>
    </lineage>
</organism>
<feature type="transmembrane region" description="Helical" evidence="1">
    <location>
        <begin position="47"/>
        <end position="70"/>
    </location>
</feature>
<comment type="caution">
    <text evidence="2">The sequence shown here is derived from an EMBL/GenBank/DDBJ whole genome shotgun (WGS) entry which is preliminary data.</text>
</comment>
<evidence type="ECO:0000256" key="1">
    <source>
        <dbReference type="SAM" id="Phobius"/>
    </source>
</evidence>
<gene>
    <name evidence="2" type="ORF">DY262_00455</name>
</gene>
<evidence type="ECO:0000313" key="3">
    <source>
        <dbReference type="Proteomes" id="UP000261931"/>
    </source>
</evidence>
<dbReference type="RefSeq" id="WP_116957053.1">
    <property type="nucleotide sequence ID" value="NZ_QVLS01000001.1"/>
</dbReference>
<keyword evidence="1" id="KW-0812">Transmembrane</keyword>
<feature type="transmembrane region" description="Helical" evidence="1">
    <location>
        <begin position="7"/>
        <end position="27"/>
    </location>
</feature>
<keyword evidence="1" id="KW-1133">Transmembrane helix</keyword>
<evidence type="ECO:0000313" key="2">
    <source>
        <dbReference type="EMBL" id="RFP82344.1"/>
    </source>
</evidence>
<keyword evidence="3" id="KW-1185">Reference proteome</keyword>
<reference evidence="2 3" key="1">
    <citation type="submission" date="2018-08" db="EMBL/GenBank/DDBJ databases">
        <title>Hydrogenophaga sp. LA-38 isolated from sludge.</title>
        <authorList>
            <person name="Im W.-T."/>
        </authorList>
    </citation>
    <scope>NUCLEOTIDE SEQUENCE [LARGE SCALE GENOMIC DNA]</scope>
    <source>
        <strain evidence="2 3">LA-38</strain>
    </source>
</reference>
<dbReference type="Proteomes" id="UP000261931">
    <property type="component" value="Unassembled WGS sequence"/>
</dbReference>
<name>A0A372ENZ7_9BURK</name>
<dbReference type="AlphaFoldDB" id="A0A372ENZ7"/>
<dbReference type="EMBL" id="QVLS01000001">
    <property type="protein sequence ID" value="RFP82344.1"/>
    <property type="molecule type" value="Genomic_DNA"/>
</dbReference>
<protein>
    <recommendedName>
        <fullName evidence="4">Transmembrane protein</fullName>
    </recommendedName>
</protein>